<keyword evidence="3" id="KW-1185">Reference proteome</keyword>
<comment type="caution">
    <text evidence="2">The sequence shown here is derived from an EMBL/GenBank/DDBJ whole genome shotgun (WGS) entry which is preliminary data.</text>
</comment>
<evidence type="ECO:0000256" key="1">
    <source>
        <dbReference type="ARBA" id="ARBA00022679"/>
    </source>
</evidence>
<accession>A0ABQ8M5X3</accession>
<gene>
    <name evidence="2" type="ORF">H4Q32_016337</name>
</gene>
<dbReference type="EMBL" id="JACTAM010000012">
    <property type="protein sequence ID" value="KAI2658299.1"/>
    <property type="molecule type" value="Genomic_DNA"/>
</dbReference>
<proteinExistence type="predicted"/>
<sequence length="254" mass="27990">MTSLVEGLLGVGVQLKLISNASRSHMSARSLIQLCRKNQAEWITFQHLCFLKRQYVMSSSGLCQRAIPKQESVTAVLDDRDDSVVSQVQKIPALKPEPATKALPSDPAEPEAARAARLEARQWKELKVEYSDLPGIYARLAKLKLTALVVTTAAAGYAMAPVPFDPVIFLMASFGTFLSSCTANSINQRTFNPWTVELAFLWQAVGICTESSLHTLQYGKSLCLASLSRLLLRVVAWFCVVDVYTFNRSRSSAS</sequence>
<protein>
    <submittedName>
        <fullName evidence="2">Protoheme IX farnesyltransferase, mitochondrial</fullName>
    </submittedName>
</protein>
<name>A0ABQ8M5X3_LABRO</name>
<dbReference type="InterPro" id="IPR006369">
    <property type="entry name" value="Protohaem_IX_farnesylTrfase"/>
</dbReference>
<reference evidence="2 3" key="1">
    <citation type="submission" date="2022-01" db="EMBL/GenBank/DDBJ databases">
        <title>A high-quality chromosome-level genome assembly of rohu carp, Labeo rohita.</title>
        <authorList>
            <person name="Arick M.A. II"/>
            <person name="Hsu C.-Y."/>
            <person name="Magbanua Z."/>
            <person name="Pechanova O."/>
            <person name="Grover C."/>
            <person name="Miller E."/>
            <person name="Thrash A."/>
            <person name="Ezzel L."/>
            <person name="Alam S."/>
            <person name="Benzie J."/>
            <person name="Hamilton M."/>
            <person name="Karsi A."/>
            <person name="Lawrence M.L."/>
            <person name="Peterson D.G."/>
        </authorList>
    </citation>
    <scope>NUCLEOTIDE SEQUENCE [LARGE SCALE GENOMIC DNA]</scope>
    <source>
        <strain evidence="3">BAU-BD-2019</strain>
        <tissue evidence="2">Blood</tissue>
    </source>
</reference>
<dbReference type="PANTHER" id="PTHR43448">
    <property type="entry name" value="PROTOHEME IX FARNESYLTRANSFERASE, MITOCHONDRIAL"/>
    <property type="match status" value="1"/>
</dbReference>
<keyword evidence="1" id="KW-0808">Transferase</keyword>
<evidence type="ECO:0000313" key="2">
    <source>
        <dbReference type="EMBL" id="KAI2658299.1"/>
    </source>
</evidence>
<dbReference type="PANTHER" id="PTHR43448:SF2">
    <property type="entry name" value="PROTOHEME IX FARNESYLTRANSFERASE, MITOCHONDRIAL"/>
    <property type="match status" value="1"/>
</dbReference>
<evidence type="ECO:0000313" key="3">
    <source>
        <dbReference type="Proteomes" id="UP000830375"/>
    </source>
</evidence>
<dbReference type="Proteomes" id="UP000830375">
    <property type="component" value="Unassembled WGS sequence"/>
</dbReference>
<organism evidence="2 3">
    <name type="scientific">Labeo rohita</name>
    <name type="common">Indian major carp</name>
    <name type="synonym">Cyprinus rohita</name>
    <dbReference type="NCBI Taxonomy" id="84645"/>
    <lineage>
        <taxon>Eukaryota</taxon>
        <taxon>Metazoa</taxon>
        <taxon>Chordata</taxon>
        <taxon>Craniata</taxon>
        <taxon>Vertebrata</taxon>
        <taxon>Euteleostomi</taxon>
        <taxon>Actinopterygii</taxon>
        <taxon>Neopterygii</taxon>
        <taxon>Teleostei</taxon>
        <taxon>Ostariophysi</taxon>
        <taxon>Cypriniformes</taxon>
        <taxon>Cyprinidae</taxon>
        <taxon>Labeoninae</taxon>
        <taxon>Labeonini</taxon>
        <taxon>Labeo</taxon>
    </lineage>
</organism>